<feature type="region of interest" description="Disordered" evidence="4">
    <location>
        <begin position="434"/>
        <end position="462"/>
    </location>
</feature>
<gene>
    <name evidence="5" type="ORF">C7M84_024990</name>
</gene>
<feature type="compositionally biased region" description="Basic and acidic residues" evidence="4">
    <location>
        <begin position="446"/>
        <end position="462"/>
    </location>
</feature>
<dbReference type="Pfam" id="PF13637">
    <property type="entry name" value="Ank_4"/>
    <property type="match status" value="1"/>
</dbReference>
<evidence type="ECO:0000313" key="6">
    <source>
        <dbReference type="Proteomes" id="UP000283509"/>
    </source>
</evidence>
<feature type="compositionally biased region" description="Basic and acidic residues" evidence="4">
    <location>
        <begin position="113"/>
        <end position="123"/>
    </location>
</feature>
<evidence type="ECO:0000256" key="1">
    <source>
        <dbReference type="ARBA" id="ARBA00022737"/>
    </source>
</evidence>
<dbReference type="EMBL" id="QCYY01000910">
    <property type="protein sequence ID" value="ROT81857.1"/>
    <property type="molecule type" value="Genomic_DNA"/>
</dbReference>
<evidence type="ECO:0000256" key="4">
    <source>
        <dbReference type="SAM" id="MobiDB-lite"/>
    </source>
</evidence>
<feature type="repeat" description="ANK" evidence="3">
    <location>
        <begin position="321"/>
        <end position="353"/>
    </location>
</feature>
<evidence type="ECO:0000313" key="5">
    <source>
        <dbReference type="EMBL" id="ROT81857.1"/>
    </source>
</evidence>
<feature type="repeat" description="ANK" evidence="3">
    <location>
        <begin position="354"/>
        <end position="386"/>
    </location>
</feature>
<dbReference type="InterPro" id="IPR036770">
    <property type="entry name" value="Ankyrin_rpt-contain_sf"/>
</dbReference>
<dbReference type="PROSITE" id="PS50297">
    <property type="entry name" value="ANK_REP_REGION"/>
    <property type="match status" value="5"/>
</dbReference>
<evidence type="ECO:0000256" key="3">
    <source>
        <dbReference type="PROSITE-ProRule" id="PRU00023"/>
    </source>
</evidence>
<protein>
    <submittedName>
        <fullName evidence="5">Putative serine/threonine-protein phosphatase 6 regulatory ankyrin repeat subunit A-like</fullName>
    </submittedName>
</protein>
<dbReference type="InterPro" id="IPR002110">
    <property type="entry name" value="Ankyrin_rpt"/>
</dbReference>
<dbReference type="Proteomes" id="UP000283509">
    <property type="component" value="Unassembled WGS sequence"/>
</dbReference>
<reference evidence="5 6" key="1">
    <citation type="submission" date="2018-04" db="EMBL/GenBank/DDBJ databases">
        <authorList>
            <person name="Zhang X."/>
            <person name="Yuan J."/>
            <person name="Li F."/>
            <person name="Xiang J."/>
        </authorList>
    </citation>
    <scope>NUCLEOTIDE SEQUENCE [LARGE SCALE GENOMIC DNA]</scope>
    <source>
        <tissue evidence="5">Muscle</tissue>
    </source>
</reference>
<feature type="compositionally biased region" description="Basic and acidic residues" evidence="4">
    <location>
        <begin position="141"/>
        <end position="152"/>
    </location>
</feature>
<feature type="repeat" description="ANK" evidence="3">
    <location>
        <begin position="247"/>
        <end position="279"/>
    </location>
</feature>
<dbReference type="PROSITE" id="PS50088">
    <property type="entry name" value="ANK_REPEAT"/>
    <property type="match status" value="5"/>
</dbReference>
<dbReference type="PRINTS" id="PR01415">
    <property type="entry name" value="ANKYRIN"/>
</dbReference>
<accession>A0A3R7MG98</accession>
<dbReference type="Pfam" id="PF00023">
    <property type="entry name" value="Ank"/>
    <property type="match status" value="1"/>
</dbReference>
<comment type="caution">
    <text evidence="5">The sequence shown here is derived from an EMBL/GenBank/DDBJ whole genome shotgun (WGS) entry which is preliminary data.</text>
</comment>
<keyword evidence="1" id="KW-0677">Repeat</keyword>
<name>A0A3R7MG98_PENVA</name>
<dbReference type="SUPFAM" id="SSF48403">
    <property type="entry name" value="Ankyrin repeat"/>
    <property type="match status" value="1"/>
</dbReference>
<proteinExistence type="predicted"/>
<keyword evidence="2 3" id="KW-0040">ANK repeat</keyword>
<feature type="compositionally biased region" description="Basic and acidic residues" evidence="4">
    <location>
        <begin position="612"/>
        <end position="630"/>
    </location>
</feature>
<organism evidence="5 6">
    <name type="scientific">Penaeus vannamei</name>
    <name type="common">Whiteleg shrimp</name>
    <name type="synonym">Litopenaeus vannamei</name>
    <dbReference type="NCBI Taxonomy" id="6689"/>
    <lineage>
        <taxon>Eukaryota</taxon>
        <taxon>Metazoa</taxon>
        <taxon>Ecdysozoa</taxon>
        <taxon>Arthropoda</taxon>
        <taxon>Crustacea</taxon>
        <taxon>Multicrustacea</taxon>
        <taxon>Malacostraca</taxon>
        <taxon>Eumalacostraca</taxon>
        <taxon>Eucarida</taxon>
        <taxon>Decapoda</taxon>
        <taxon>Dendrobranchiata</taxon>
        <taxon>Penaeoidea</taxon>
        <taxon>Penaeidae</taxon>
        <taxon>Penaeus</taxon>
    </lineage>
</organism>
<feature type="repeat" description="ANK" evidence="3">
    <location>
        <begin position="280"/>
        <end position="312"/>
    </location>
</feature>
<feature type="region of interest" description="Disordered" evidence="4">
    <location>
        <begin position="612"/>
        <end position="641"/>
    </location>
</feature>
<reference evidence="5 6" key="2">
    <citation type="submission" date="2019-01" db="EMBL/GenBank/DDBJ databases">
        <title>The decoding of complex shrimp genome reveals the adaptation for benthos swimmer, frequently molting mechanism and breeding impact on genome.</title>
        <authorList>
            <person name="Sun Y."/>
            <person name="Gao Y."/>
            <person name="Yu Y."/>
        </authorList>
    </citation>
    <scope>NUCLEOTIDE SEQUENCE [LARGE SCALE GENOMIC DNA]</scope>
    <source>
        <tissue evidence="5">Muscle</tissue>
    </source>
</reference>
<feature type="repeat" description="ANK" evidence="3">
    <location>
        <begin position="214"/>
        <end position="246"/>
    </location>
</feature>
<dbReference type="AlphaFoldDB" id="A0A3R7MG98"/>
<sequence length="719" mass="79333">MAASEKAWEPGAGGRMRAKVATDDASTTLPTLSPKPRSSKYRGHAIHQGTPLVSLARAIVTVWSSTNGTFPLQLDLVRAGDAEALQAALASLAPRATKDFFGEAARSPNPRFLRTDETSRGTGERIVNGGTAGHASSRYDWPGRPREDDLSRPSRLSCSLGDEGGEGAWPEDLRGGGGSFRQDREAAARRCRRRPRRVAKTLILEEDVNGKKENGWTPLHEAAYSGHTSVVTALVTRGATVNGKTNLGSTPLHFAAQEGHEAAAEELIVKGADVNAKDKNGYTPLHLAAFNGHTAMVEMLIGKGAEPNAKEMEAIESESVARSTPLHFAAQEGHEAAAEELIVKGADVNAKDEDGDTALHIAASQGHLHVLFMLVKLGAATNVENRQGMTPKELLEGTSTPANYDMEIFKGISLIEIMEKYLAAEKGKASLRRENMSLQNKHKKELKSIKEDQRKRDADSQNLKKEISALKDKIKAIEEEHKAELRNVAENQQEKEAEILRMQNEIVGLKETVASRDEKIKSLEEEHKAELRNVADNQHEKETEILKMQNKIVGLEETIASRDEKIKSLEGLRGQRQRLRDGAALETPRQRPLRLRLLRSVLRAFLKVPAQDTDRGPFQERRQEERRGRETQAAGENKEQVVSASVLHDTIKLLQEQSTKELLSIRNAQHLKEAEAASQLREAQEALKSRDKRVKTLKEILLILHPVSGKEEVATQPWP</sequence>
<dbReference type="OrthoDB" id="6393648at2759"/>
<keyword evidence="6" id="KW-1185">Reference proteome</keyword>
<dbReference type="PANTHER" id="PTHR24171">
    <property type="entry name" value="ANKYRIN REPEAT DOMAIN-CONTAINING PROTEIN 39-RELATED"/>
    <property type="match status" value="1"/>
</dbReference>
<dbReference type="STRING" id="6689.A0A3R7MG98"/>
<feature type="region of interest" description="Disordered" evidence="4">
    <location>
        <begin position="103"/>
        <end position="188"/>
    </location>
</feature>
<dbReference type="SMART" id="SM00248">
    <property type="entry name" value="ANK"/>
    <property type="match status" value="5"/>
</dbReference>
<dbReference type="Gene3D" id="1.25.40.20">
    <property type="entry name" value="Ankyrin repeat-containing domain"/>
    <property type="match status" value="3"/>
</dbReference>
<dbReference type="Pfam" id="PF12796">
    <property type="entry name" value="Ank_2"/>
    <property type="match status" value="1"/>
</dbReference>
<evidence type="ECO:0000256" key="2">
    <source>
        <dbReference type="ARBA" id="ARBA00023043"/>
    </source>
</evidence>
<feature type="region of interest" description="Disordered" evidence="4">
    <location>
        <begin position="1"/>
        <end position="43"/>
    </location>
</feature>